<feature type="coiled-coil region" evidence="1">
    <location>
        <begin position="180"/>
        <end position="214"/>
    </location>
</feature>
<feature type="region of interest" description="Disordered" evidence="2">
    <location>
        <begin position="353"/>
        <end position="410"/>
    </location>
</feature>
<sequence length="410" mass="44409">MDFEAGSRENWHIGSAVEVFSSSDRRWHIGWVVKEELGGSLRIFLDDHSVELIRRDDTKLAALGTSINRLPPQSEVVSAGRTQSVILHQPSGRQCLSLEEAWSAHFDVFHRCHVQQPHQVHGNISARGDPESNGFQVVGARSGSPLLADRPRPNDLSISVVHESELDWLRAENSRLAGWAEETDAMARSLKAENKELIAEVQELKAELKQARGDLDRYVGGVPSPGLSRSLPSVPRSWQPHRQDAGAEAHPDTGQRGSAQPSSSSRPRCTSTDRSGERPVEVCVSVPRAMTPDELLEEAVREERRTVPPVRSVRSLAQAVVRMPSAPHPLTSHSGGLAVSVAASPHSVCIMPGSSQAPQPVPTLHSAPAAPPANQATRLVTAQSARASSTWSSTSPTASAGVHKVFSYRR</sequence>
<evidence type="ECO:0000256" key="2">
    <source>
        <dbReference type="SAM" id="MobiDB-lite"/>
    </source>
</evidence>
<feature type="compositionally biased region" description="Low complexity" evidence="2">
    <location>
        <begin position="381"/>
        <end position="400"/>
    </location>
</feature>
<accession>A0A7S1SEY6</accession>
<gene>
    <name evidence="3" type="ORF">ACAT0790_LOCUS69768</name>
</gene>
<dbReference type="AlphaFoldDB" id="A0A7S1SEY6"/>
<protein>
    <submittedName>
        <fullName evidence="3">Uncharacterized protein</fullName>
    </submittedName>
</protein>
<evidence type="ECO:0000313" key="3">
    <source>
        <dbReference type="EMBL" id="CAD9192991.1"/>
    </source>
</evidence>
<organism evidence="3">
    <name type="scientific">Alexandrium catenella</name>
    <name type="common">Red tide dinoflagellate</name>
    <name type="synonym">Gonyaulax catenella</name>
    <dbReference type="NCBI Taxonomy" id="2925"/>
    <lineage>
        <taxon>Eukaryota</taxon>
        <taxon>Sar</taxon>
        <taxon>Alveolata</taxon>
        <taxon>Dinophyceae</taxon>
        <taxon>Gonyaulacales</taxon>
        <taxon>Pyrocystaceae</taxon>
        <taxon>Alexandrium</taxon>
    </lineage>
</organism>
<feature type="compositionally biased region" description="Basic and acidic residues" evidence="2">
    <location>
        <begin position="241"/>
        <end position="253"/>
    </location>
</feature>
<feature type="region of interest" description="Disordered" evidence="2">
    <location>
        <begin position="217"/>
        <end position="281"/>
    </location>
</feature>
<reference evidence="3" key="1">
    <citation type="submission" date="2021-01" db="EMBL/GenBank/DDBJ databases">
        <authorList>
            <person name="Corre E."/>
            <person name="Pelletier E."/>
            <person name="Niang G."/>
            <person name="Scheremetjew M."/>
            <person name="Finn R."/>
            <person name="Kale V."/>
            <person name="Holt S."/>
            <person name="Cochrane G."/>
            <person name="Meng A."/>
            <person name="Brown T."/>
            <person name="Cohen L."/>
        </authorList>
    </citation>
    <scope>NUCLEOTIDE SEQUENCE</scope>
    <source>
        <strain evidence="3">OF101</strain>
    </source>
</reference>
<name>A0A7S1SEY6_ALECA</name>
<evidence type="ECO:0000256" key="1">
    <source>
        <dbReference type="SAM" id="Coils"/>
    </source>
</evidence>
<dbReference type="EMBL" id="HBGE01116898">
    <property type="protein sequence ID" value="CAD9192991.1"/>
    <property type="molecule type" value="Transcribed_RNA"/>
</dbReference>
<proteinExistence type="predicted"/>
<keyword evidence="1" id="KW-0175">Coiled coil</keyword>
<feature type="compositionally biased region" description="Low complexity" evidence="2">
    <location>
        <begin position="261"/>
        <end position="273"/>
    </location>
</feature>